<dbReference type="RefSeq" id="WP_040113547.1">
    <property type="nucleotide sequence ID" value="NZ_CP006906.1"/>
</dbReference>
<dbReference type="EMBL" id="CP006906">
    <property type="protein sequence ID" value="AIY85349.1"/>
    <property type="molecule type" value="Genomic_DNA"/>
</dbReference>
<keyword evidence="2" id="KW-1185">Reference proteome</keyword>
<proteinExistence type="predicted"/>
<evidence type="ECO:0000313" key="2">
    <source>
        <dbReference type="Proteomes" id="UP000030635"/>
    </source>
</evidence>
<gene>
    <name evidence="1" type="ORF">U729_3075</name>
</gene>
<dbReference type="KEGG" id="cbv:U729_3075"/>
<dbReference type="AlphaFoldDB" id="A0A0A7G0F5"/>
<geneLocation type="plasmid" evidence="1 2">
    <name>pCBJ</name>
</geneLocation>
<evidence type="ECO:0000313" key="1">
    <source>
        <dbReference type="EMBL" id="AIY85349.1"/>
    </source>
</evidence>
<organism evidence="1 2">
    <name type="scientific">Clostridium baratii str. Sullivan</name>
    <dbReference type="NCBI Taxonomy" id="1415775"/>
    <lineage>
        <taxon>Bacteria</taxon>
        <taxon>Bacillati</taxon>
        <taxon>Bacillota</taxon>
        <taxon>Clostridia</taxon>
        <taxon>Eubacteriales</taxon>
        <taxon>Clostridiaceae</taxon>
        <taxon>Clostridium</taxon>
    </lineage>
</organism>
<dbReference type="HOGENOM" id="CLU_519453_0_0_9"/>
<reference evidence="1 2" key="1">
    <citation type="journal article" date="2015" name="Infect. Genet. Evol.">
        <title>Genomic sequences of six botulinum neurotoxin-producing strains representing three clostridial species illustrate the mobility and diversity of botulinum neurotoxin genes.</title>
        <authorList>
            <person name="Smith T.J."/>
            <person name="Hill K.K."/>
            <person name="Xie G."/>
            <person name="Foley B.T."/>
            <person name="Williamson C.H."/>
            <person name="Foster J.T."/>
            <person name="Johnson S.L."/>
            <person name="Chertkov O."/>
            <person name="Teshima H."/>
            <person name="Gibbons H.S."/>
            <person name="Johnsky L.A."/>
            <person name="Karavis M.A."/>
            <person name="Smith L.A."/>
        </authorList>
    </citation>
    <scope>NUCLEOTIDE SEQUENCE [LARGE SCALE GENOMIC DNA]</scope>
    <source>
        <strain evidence="1">Sullivan</strain>
        <plasmid evidence="2">Plasmid pCBJ</plasmid>
    </source>
</reference>
<name>A0A0A7G0F5_9CLOT</name>
<dbReference type="Proteomes" id="UP000030635">
    <property type="component" value="Plasmid pCBJ"/>
</dbReference>
<sequence>MLEGFENIQELSDSINEKKNIFFIGTSEFGEVNVPTYIPDLAYLYATFGRRGTLIETIENILDDEFKINNIYVVKTTGSHSKALLDVNVIGREIIDSGVIIKAKHSSEKFDDIKVSLTEKDISFSMNEENNISYKYEDYITINNLANKINKDTNNGDNYVYMETYVDDSVKLAGALSTVNSNEFYLHTGSSGLSTSKNKYYISLKNTLELLEGYEIDVLVPLGAYLDDICYEEDVVSHTDKLTIKINNKSTSFYELITDFIHLQFNSGITTIGVLGFNHKSDLSIDEKILVLEKNKENVQDRISNSFICISSNNLYNSKLNRVTNGQAELGCLIRNTIPTESITFKSLPKFYSPVELFTNDKLIKLADNHLVAFRYSYYKKKTVVSTSMTTSSCKEKGYHYMQNIITLQFITKILNLLCEKYIGEDINKVIKSKQLENEFKKILSELRVVQYIQDYEVSLERVSTDEVEIRTKVQSIFTLDFLEILNKLKIEDMV</sequence>
<keyword evidence="1" id="KW-0614">Plasmid</keyword>
<protein>
    <submittedName>
        <fullName evidence="1">Phage tail sheath family protein</fullName>
    </submittedName>
</protein>
<accession>A0A0A7G0F5</accession>